<proteinExistence type="predicted"/>
<name>A0A6N2SUD4_9ACTO</name>
<sequence>MDFSERLGQVMHEVWGYEVVGDLGKDGYLEFFPTDTVSEPEVVHRKEGLFAYYRYERGNIGAPVFQSSSLHVMEHCLVQNYGNPIRKKLDYLPLSLYGFVSVREGWILVRRDLRLRHDYWGVQNNSSAYYPCRTHDQYLLAALSYVVEYPPLDVLECYLRPDAGPLLSQWVDREWNPEEE</sequence>
<reference evidence="1" key="1">
    <citation type="submission" date="2019-11" db="EMBL/GenBank/DDBJ databases">
        <authorList>
            <person name="Feng L."/>
        </authorList>
    </citation>
    <scope>NUCLEOTIDE SEQUENCE</scope>
    <source>
        <strain evidence="1">AodontolyticusLFYP35</strain>
    </source>
</reference>
<dbReference type="AlphaFoldDB" id="A0A6N2SUD4"/>
<dbReference type="EMBL" id="CACRSM010000002">
    <property type="protein sequence ID" value="VYS96218.1"/>
    <property type="molecule type" value="Genomic_DNA"/>
</dbReference>
<gene>
    <name evidence="1" type="ORF">AOLFYP35_01001</name>
</gene>
<organism evidence="1">
    <name type="scientific">Schaalia odontolytica</name>
    <dbReference type="NCBI Taxonomy" id="1660"/>
    <lineage>
        <taxon>Bacteria</taxon>
        <taxon>Bacillati</taxon>
        <taxon>Actinomycetota</taxon>
        <taxon>Actinomycetes</taxon>
        <taxon>Actinomycetales</taxon>
        <taxon>Actinomycetaceae</taxon>
        <taxon>Schaalia</taxon>
    </lineage>
</organism>
<evidence type="ECO:0000313" key="1">
    <source>
        <dbReference type="EMBL" id="VYS96218.1"/>
    </source>
</evidence>
<accession>A0A6N2SUD4</accession>
<protein>
    <submittedName>
        <fullName evidence="1">Uncharacterized protein</fullName>
    </submittedName>
</protein>